<feature type="region of interest" description="Disordered" evidence="5">
    <location>
        <begin position="232"/>
        <end position="284"/>
    </location>
</feature>
<feature type="compositionally biased region" description="Low complexity" evidence="5">
    <location>
        <begin position="261"/>
        <end position="282"/>
    </location>
</feature>
<dbReference type="InterPro" id="IPR007232">
    <property type="entry name" value="Rad52_Rad59_Rad22"/>
</dbReference>
<dbReference type="GO" id="GO:0006312">
    <property type="term" value="P:mitotic recombination"/>
    <property type="evidence" value="ECO:0007669"/>
    <property type="project" value="TreeGrafter"/>
</dbReference>
<dbReference type="GO" id="GO:0000724">
    <property type="term" value="P:double-strand break repair via homologous recombination"/>
    <property type="evidence" value="ECO:0007669"/>
    <property type="project" value="UniProtKB-ARBA"/>
</dbReference>
<keyword evidence="2" id="KW-0227">DNA damage</keyword>
<keyword evidence="3" id="KW-0233">DNA recombination</keyword>
<evidence type="ECO:0000256" key="4">
    <source>
        <dbReference type="ARBA" id="ARBA00023204"/>
    </source>
</evidence>
<dbReference type="GO" id="GO:0005634">
    <property type="term" value="C:nucleus"/>
    <property type="evidence" value="ECO:0007669"/>
    <property type="project" value="TreeGrafter"/>
</dbReference>
<evidence type="ECO:0000256" key="5">
    <source>
        <dbReference type="SAM" id="MobiDB-lite"/>
    </source>
</evidence>
<evidence type="ECO:0000256" key="2">
    <source>
        <dbReference type="ARBA" id="ARBA00022763"/>
    </source>
</evidence>
<dbReference type="Proteomes" id="UP001219933">
    <property type="component" value="Chromosome 5"/>
</dbReference>
<name>A0AAF0J7G7_9BASI</name>
<evidence type="ECO:0000256" key="3">
    <source>
        <dbReference type="ARBA" id="ARBA00023172"/>
    </source>
</evidence>
<feature type="region of interest" description="Disordered" evidence="5">
    <location>
        <begin position="298"/>
        <end position="335"/>
    </location>
</feature>
<evidence type="ECO:0000256" key="1">
    <source>
        <dbReference type="ARBA" id="ARBA00006638"/>
    </source>
</evidence>
<reference evidence="6" key="1">
    <citation type="submission" date="2023-03" db="EMBL/GenBank/DDBJ databases">
        <title>Mating type loci evolution in Malassezia.</title>
        <authorList>
            <person name="Coelho M.A."/>
        </authorList>
    </citation>
    <scope>NUCLEOTIDE SEQUENCE</scope>
    <source>
        <strain evidence="6">CBS 11721</strain>
    </source>
</reference>
<dbReference type="SUPFAM" id="SSF54768">
    <property type="entry name" value="dsRNA-binding domain-like"/>
    <property type="match status" value="1"/>
</dbReference>
<dbReference type="EMBL" id="CP119881">
    <property type="protein sequence ID" value="WFD36597.1"/>
    <property type="molecule type" value="Genomic_DNA"/>
</dbReference>
<protein>
    <submittedName>
        <fullName evidence="6">DNA repair protein rad52</fullName>
    </submittedName>
</protein>
<keyword evidence="4" id="KW-0234">DNA repair</keyword>
<dbReference type="FunFam" id="3.30.390.80:FF:000001">
    <property type="entry name" value="DNA repair protein RAD52 homolog"/>
    <property type="match status" value="1"/>
</dbReference>
<keyword evidence="7" id="KW-1185">Reference proteome</keyword>
<evidence type="ECO:0000313" key="7">
    <source>
        <dbReference type="Proteomes" id="UP001219933"/>
    </source>
</evidence>
<dbReference type="PANTHER" id="PTHR12132">
    <property type="entry name" value="DNA REPAIR AND RECOMBINATION PROTEIN RAD52, RAD59"/>
    <property type="match status" value="1"/>
</dbReference>
<dbReference type="GO" id="GO:0045002">
    <property type="term" value="P:double-strand break repair via single-strand annealing"/>
    <property type="evidence" value="ECO:0007669"/>
    <property type="project" value="TreeGrafter"/>
</dbReference>
<organism evidence="6 7">
    <name type="scientific">Malassezia cuniculi</name>
    <dbReference type="NCBI Taxonomy" id="948313"/>
    <lineage>
        <taxon>Eukaryota</taxon>
        <taxon>Fungi</taxon>
        <taxon>Dikarya</taxon>
        <taxon>Basidiomycota</taxon>
        <taxon>Ustilaginomycotina</taxon>
        <taxon>Malasseziomycetes</taxon>
        <taxon>Malasseziales</taxon>
        <taxon>Malasseziaceae</taxon>
        <taxon>Malassezia</taxon>
    </lineage>
</organism>
<proteinExistence type="inferred from homology"/>
<dbReference type="GO" id="GO:0003697">
    <property type="term" value="F:single-stranded DNA binding"/>
    <property type="evidence" value="ECO:0007669"/>
    <property type="project" value="UniProtKB-ARBA"/>
</dbReference>
<sequence length="377" mass="40183">MNCGAAKYMDAFVPFGTDAYPAGIGGSAFESKVDPETGLPMWSATRLATLQAKLNQRLGPEYLSQRPGPGGGVKLTYIEGWRVVDLANEVFGFNGWSTSIQRLDIDYLDVSDAGRCNCGVSAIVRITLRDGTFHEDIGYGHCEGVRGKHAALEKCKKEAVTDSIKRGLKTFGRLLGNCLYDRQYANAVLRMPSSRPQFNVDELHRDQEVPAKREAPSTDDIESQKAARLRLAEAAKAAHRKRHELSNGTTSGASGAGGGTLSSANPRAAAAPARGGQSAPPRTASCTEISANHAATCKTEAADQPANPASAAAAPKEASKATTTATTAATTTVTDDSDWFDEFSRAEADSMAIELDLEDELILRQSQIEQELAEDSL</sequence>
<accession>A0AAF0J7G7</accession>
<dbReference type="AlphaFoldDB" id="A0AAF0J7G7"/>
<feature type="compositionally biased region" description="Low complexity" evidence="5">
    <location>
        <begin position="302"/>
        <end position="334"/>
    </location>
</feature>
<dbReference type="PANTHER" id="PTHR12132:SF1">
    <property type="entry name" value="DNA REPAIR PROTEIN RAD52 HOMOLOG"/>
    <property type="match status" value="1"/>
</dbReference>
<dbReference type="Gene3D" id="3.30.390.80">
    <property type="entry name" value="DNA repair protein Rad52/59/22"/>
    <property type="match status" value="1"/>
</dbReference>
<evidence type="ECO:0000313" key="6">
    <source>
        <dbReference type="EMBL" id="WFD36597.1"/>
    </source>
</evidence>
<comment type="similarity">
    <text evidence="1">Belongs to the RAD52 family.</text>
</comment>
<dbReference type="InterPro" id="IPR042525">
    <property type="entry name" value="Rad52_Rad59_Rad22_sf"/>
</dbReference>
<gene>
    <name evidence="6" type="primary">RAD52</name>
    <name evidence="6" type="ORF">MCUN1_003480</name>
</gene>
<dbReference type="Pfam" id="PF04098">
    <property type="entry name" value="Rad52_Rad22"/>
    <property type="match status" value="1"/>
</dbReference>
<dbReference type="InterPro" id="IPR041247">
    <property type="entry name" value="Rad52_fam"/>
</dbReference>